<dbReference type="Proteomes" id="UP000355283">
    <property type="component" value="Unassembled WGS sequence"/>
</dbReference>
<evidence type="ECO:0000256" key="1">
    <source>
        <dbReference type="SAM" id="MobiDB-lite"/>
    </source>
</evidence>
<organism evidence="2 3">
    <name type="scientific">Nannochloropsis salina CCMP1776</name>
    <dbReference type="NCBI Taxonomy" id="1027361"/>
    <lineage>
        <taxon>Eukaryota</taxon>
        <taxon>Sar</taxon>
        <taxon>Stramenopiles</taxon>
        <taxon>Ochrophyta</taxon>
        <taxon>Eustigmatophyceae</taxon>
        <taxon>Eustigmatales</taxon>
        <taxon>Monodopsidaceae</taxon>
        <taxon>Microchloropsis</taxon>
        <taxon>Microchloropsis salina</taxon>
    </lineage>
</organism>
<feature type="region of interest" description="Disordered" evidence="1">
    <location>
        <begin position="1"/>
        <end position="23"/>
    </location>
</feature>
<evidence type="ECO:0000313" key="2">
    <source>
        <dbReference type="EMBL" id="TFJ84698.1"/>
    </source>
</evidence>
<comment type="caution">
    <text evidence="2">The sequence shown here is derived from an EMBL/GenBank/DDBJ whole genome shotgun (WGS) entry which is preliminary data.</text>
</comment>
<proteinExistence type="predicted"/>
<dbReference type="EMBL" id="SDOX01000018">
    <property type="protein sequence ID" value="TFJ84698.1"/>
    <property type="molecule type" value="Genomic_DNA"/>
</dbReference>
<protein>
    <submittedName>
        <fullName evidence="2">Uncharacterized protein</fullName>
    </submittedName>
</protein>
<name>A0A4D9D7S9_9STRA</name>
<sequence length="120" mass="12846">MNRLPGYRPRLPREDEGAEGQQAQYQAPRRLLVFLLHPPTPIPFSPTYYTPGTPASTPAPAFVPVPGVAAPGLFAGRNASGSVVDRAGIERHGSGQKRNGLDAIHVPHCCLHKAVNCVTM</sequence>
<reference evidence="2 3" key="1">
    <citation type="submission" date="2019-01" db="EMBL/GenBank/DDBJ databases">
        <title>Nuclear Genome Assembly of the Microalgal Biofuel strain Nannochloropsis salina CCMP1776.</title>
        <authorList>
            <person name="Hovde B."/>
        </authorList>
    </citation>
    <scope>NUCLEOTIDE SEQUENCE [LARGE SCALE GENOMIC DNA]</scope>
    <source>
        <strain evidence="2 3">CCMP1776</strain>
    </source>
</reference>
<evidence type="ECO:0000313" key="3">
    <source>
        <dbReference type="Proteomes" id="UP000355283"/>
    </source>
</evidence>
<accession>A0A4D9D7S9</accession>
<dbReference type="AlphaFoldDB" id="A0A4D9D7S9"/>
<keyword evidence="3" id="KW-1185">Reference proteome</keyword>
<gene>
    <name evidence="2" type="ORF">NSK_004162</name>
</gene>